<dbReference type="GO" id="GO:0000493">
    <property type="term" value="P:box H/ACA snoRNP assembly"/>
    <property type="evidence" value="ECO:0007669"/>
    <property type="project" value="InterPro"/>
</dbReference>
<keyword evidence="4" id="KW-0690">Ribosome biogenesis</keyword>
<keyword evidence="6" id="KW-0597">Phosphoprotein</keyword>
<dbReference type="InterPro" id="IPR009000">
    <property type="entry name" value="Transl_B-barrel_sf"/>
</dbReference>
<evidence type="ECO:0000256" key="5">
    <source>
        <dbReference type="ARBA" id="ARBA00022552"/>
    </source>
</evidence>
<dbReference type="GO" id="GO:0005732">
    <property type="term" value="C:sno(s)RNA-containing ribonucleoprotein complex"/>
    <property type="evidence" value="ECO:0007669"/>
    <property type="project" value="InterPro"/>
</dbReference>
<organism evidence="10 11">
    <name type="scientific">Cannabis sativa</name>
    <name type="common">Hemp</name>
    <name type="synonym">Marijuana</name>
    <dbReference type="NCBI Taxonomy" id="3483"/>
    <lineage>
        <taxon>Eukaryota</taxon>
        <taxon>Viridiplantae</taxon>
        <taxon>Streptophyta</taxon>
        <taxon>Embryophyta</taxon>
        <taxon>Tracheophyta</taxon>
        <taxon>Spermatophyta</taxon>
        <taxon>Magnoliopsida</taxon>
        <taxon>eudicotyledons</taxon>
        <taxon>Gunneridae</taxon>
        <taxon>Pentapetalae</taxon>
        <taxon>rosids</taxon>
        <taxon>fabids</taxon>
        <taxon>Rosales</taxon>
        <taxon>Cannabaceae</taxon>
        <taxon>Cannabis</taxon>
    </lineage>
</organism>
<feature type="compositionally biased region" description="Basic and acidic residues" evidence="9">
    <location>
        <begin position="117"/>
        <end position="146"/>
    </location>
</feature>
<evidence type="ECO:0000313" key="11">
    <source>
        <dbReference type="Proteomes" id="UP000596661"/>
    </source>
</evidence>
<feature type="region of interest" description="Disordered" evidence="9">
    <location>
        <begin position="106"/>
        <end position="268"/>
    </location>
</feature>
<gene>
    <name evidence="10" type="primary">LOC115699652</name>
</gene>
<feature type="compositionally biased region" description="Basic and acidic residues" evidence="9">
    <location>
        <begin position="183"/>
        <end position="204"/>
    </location>
</feature>
<keyword evidence="11" id="KW-1185">Reference proteome</keyword>
<keyword evidence="8" id="KW-0539">Nucleus</keyword>
<comment type="subcellular location">
    <subcellularLocation>
        <location evidence="1">Nucleus</location>
    </subcellularLocation>
</comment>
<dbReference type="GO" id="GO:0003723">
    <property type="term" value="F:RNA binding"/>
    <property type="evidence" value="ECO:0007669"/>
    <property type="project" value="UniProtKB-KW"/>
</dbReference>
<accession>A0A803RAV2</accession>
<evidence type="ECO:0000256" key="4">
    <source>
        <dbReference type="ARBA" id="ARBA00022517"/>
    </source>
</evidence>
<dbReference type="EnsemblPlants" id="novel_model_7186_5bd9a17a.1.5bd9b13d">
    <property type="protein sequence ID" value="cds.novel_model_7186_5bd9a17a.1.5bd9b13d"/>
    <property type="gene ID" value="novel_gene_3775_5bd9a17a"/>
</dbReference>
<feature type="compositionally biased region" description="Polar residues" evidence="9">
    <location>
        <begin position="626"/>
        <end position="659"/>
    </location>
</feature>
<feature type="compositionally biased region" description="Basic residues" evidence="9">
    <location>
        <begin position="666"/>
        <end position="680"/>
    </location>
</feature>
<dbReference type="InterPro" id="IPR040309">
    <property type="entry name" value="Naf1"/>
</dbReference>
<dbReference type="GO" id="GO:0005634">
    <property type="term" value="C:nucleus"/>
    <property type="evidence" value="ECO:0007669"/>
    <property type="project" value="UniProtKB-SubCell"/>
</dbReference>
<dbReference type="Gramene" id="novel_model_7186_5bd9a17a.1.5bd9b13d">
    <property type="protein sequence ID" value="cds.novel_model_7186_5bd9a17a.1.5bd9b13d"/>
    <property type="gene ID" value="novel_gene_3775_5bd9a17a"/>
</dbReference>
<evidence type="ECO:0000313" key="10">
    <source>
        <dbReference type="EnsemblPlants" id="cds.novel_model_7186_5bd9a17a.1.5bd9b13d"/>
    </source>
</evidence>
<evidence type="ECO:0000256" key="8">
    <source>
        <dbReference type="ARBA" id="ARBA00023242"/>
    </source>
</evidence>
<dbReference type="Gene3D" id="2.40.10.230">
    <property type="entry name" value="Probable tRNA pseudouridine synthase domain"/>
    <property type="match status" value="1"/>
</dbReference>
<evidence type="ECO:0000256" key="9">
    <source>
        <dbReference type="SAM" id="MobiDB-lite"/>
    </source>
</evidence>
<keyword evidence="5" id="KW-0698">rRNA processing</keyword>
<dbReference type="OrthoDB" id="21550at2759"/>
<dbReference type="EMBL" id="UZAU01000814">
    <property type="status" value="NOT_ANNOTATED_CDS"/>
    <property type="molecule type" value="Genomic_DNA"/>
</dbReference>
<sequence length="688" mass="74460">MSFTDSFLDFDSIKDWFDNISNPDMAEGAKIKTGVLEADSCREIDVQGPVIDQSDSNVIGSKPFAAGSELIDCGSQFTVKVEERESEMSGSVNSLIEEVMGKVTLVGGSENSGMDENAVKSKTVSDDIKSETKDGNGMEGKIMSDKDESESSQSEGETASSSSSSSGCSSSDDDSSDNDVEKEEVKEKEEKENMKVKAESKFNEVTEVEEGEIRDADAPDMVGQTHDDDKSDDDDDDDNDEEAMVTWSDTDVADEEEDGDGALKGPIKSKNELEVLPSVPPVNATLEPHHQMLPVGVVLSIIGTQVIVEGIEKHSPLNDGSILWITESRSPLGMVDEIFGPVKNPYYVVRYNSESEVPAGVQAGSLISFVPEFVSHVLNNKDVYKKGYDASGANDEEVYDEAEFSDDEKEAEFKRLQKVSKRGMNDQKPMNNKNDKRKVKNRAEPWKNSKHSSPQAPTDVGHVPPNQHQHHLSSHLAPVDNANSSTPFIVEQGLSSGTGLIPQLRPTAQTACFHPPSNGVWGNGMPFQQPQGAFFPGGFPAYGMPWLPQNSQPYPFQMAMPNMFAQQVDPNQRLLSGNLLPGQQSNTLAGPAYSQGLMGQNGYNQMTFGMGLQGQHSQHMLNVGQQGINPNGVQNGQNCNAPQSGGIPGNNNEASQQFNAGAPSGRGRKPFHGRGGRFSRGRGGNQSR</sequence>
<comment type="similarity">
    <text evidence="2">Belongs to the NAF1 family.</text>
</comment>
<dbReference type="InterPro" id="IPR007504">
    <property type="entry name" value="H/ACA_rnp_Gar1/Naf1"/>
</dbReference>
<evidence type="ECO:0000256" key="6">
    <source>
        <dbReference type="ARBA" id="ARBA00022553"/>
    </source>
</evidence>
<name>A0A803RAV2_CANSA</name>
<evidence type="ECO:0000256" key="3">
    <source>
        <dbReference type="ARBA" id="ARBA00021438"/>
    </source>
</evidence>
<dbReference type="FunFam" id="2.40.10.230:FF:000002">
    <property type="entry name" value="H/ACA ribonucleoprotein complex non-core subunit NAF1"/>
    <property type="match status" value="1"/>
</dbReference>
<dbReference type="GO" id="GO:0006364">
    <property type="term" value="P:rRNA processing"/>
    <property type="evidence" value="ECO:0007669"/>
    <property type="project" value="UniProtKB-KW"/>
</dbReference>
<dbReference type="PANTHER" id="PTHR31633">
    <property type="entry name" value="H/ACA RIBONUCLEOPROTEIN COMPLEX NON-CORE SUBUNIT NAF1"/>
    <property type="match status" value="1"/>
</dbReference>
<feature type="compositionally biased region" description="Acidic residues" evidence="9">
    <location>
        <begin position="251"/>
        <end position="260"/>
    </location>
</feature>
<dbReference type="OMA" id="NHGPNNG"/>
<feature type="compositionally biased region" description="Acidic residues" evidence="9">
    <location>
        <begin position="171"/>
        <end position="182"/>
    </location>
</feature>
<feature type="region of interest" description="Disordered" evidence="9">
    <location>
        <begin position="419"/>
        <end position="474"/>
    </location>
</feature>
<dbReference type="InterPro" id="IPR038664">
    <property type="entry name" value="Gar1/Naf1_Cbf5-bd_sf"/>
</dbReference>
<keyword evidence="7" id="KW-0694">RNA-binding</keyword>
<protein>
    <recommendedName>
        <fullName evidence="3">H/ACA ribonucleoprotein complex non-core subunit NAF1</fullName>
    </recommendedName>
</protein>
<evidence type="ECO:0000256" key="7">
    <source>
        <dbReference type="ARBA" id="ARBA00022884"/>
    </source>
</evidence>
<evidence type="ECO:0000256" key="2">
    <source>
        <dbReference type="ARBA" id="ARBA00009801"/>
    </source>
</evidence>
<reference evidence="10" key="1">
    <citation type="submission" date="2021-03" db="UniProtKB">
        <authorList>
            <consortium name="EnsemblPlants"/>
        </authorList>
    </citation>
    <scope>IDENTIFICATION</scope>
</reference>
<feature type="region of interest" description="Disordered" evidence="9">
    <location>
        <begin position="626"/>
        <end position="688"/>
    </location>
</feature>
<evidence type="ECO:0000256" key="1">
    <source>
        <dbReference type="ARBA" id="ARBA00004123"/>
    </source>
</evidence>
<dbReference type="SUPFAM" id="SSF50447">
    <property type="entry name" value="Translation proteins"/>
    <property type="match status" value="1"/>
</dbReference>
<dbReference type="AlphaFoldDB" id="A0A803RAV2"/>
<feature type="compositionally biased region" description="Low complexity" evidence="9">
    <location>
        <begin position="151"/>
        <end position="170"/>
    </location>
</feature>
<dbReference type="Proteomes" id="UP000596661">
    <property type="component" value="Unassembled WGS sequence"/>
</dbReference>
<proteinExistence type="inferred from homology"/>
<dbReference type="Pfam" id="PF04410">
    <property type="entry name" value="Gar1"/>
    <property type="match status" value="1"/>
</dbReference>
<feature type="compositionally biased region" description="Acidic residues" evidence="9">
    <location>
        <begin position="230"/>
        <end position="243"/>
    </location>
</feature>
<dbReference type="PANTHER" id="PTHR31633:SF1">
    <property type="entry name" value="H_ACA RIBONUCLEOPROTEIN COMPLEX NON-CORE SUBUNIT NAF1"/>
    <property type="match status" value="1"/>
</dbReference>
<dbReference type="GO" id="GO:0001522">
    <property type="term" value="P:pseudouridine synthesis"/>
    <property type="evidence" value="ECO:0007669"/>
    <property type="project" value="InterPro"/>
</dbReference>